<feature type="domain" description="SH3b" evidence="1">
    <location>
        <begin position="192"/>
        <end position="276"/>
    </location>
</feature>
<evidence type="ECO:0000313" key="3">
    <source>
        <dbReference type="Proteomes" id="UP000183257"/>
    </source>
</evidence>
<dbReference type="AlphaFoldDB" id="A0A1K1PQ86"/>
<sequence length="278" mass="31514">MIKGTHILSLVLLFAFFSCKKHINPQKNQASNEKKILANDEASIINAAKIATKNTVDLDIISSKGVSIMSKHIVTFDYGHDNFLDALVFWGFKNNSDNSFYKSKILFLKNNGKELIATDSLTYTSKYIIPSQSKNFYSNRGDGIIIEKYSSDAYGKLSDTISSRGIVIYLRNSLSLDHISTNDIKFNFTRTNHWKYVSAKKGLYCRDQPGKKGKVIHTLNYGEAVNVIRRTNKELTIYNEDINEYITGDWVCIKLNTNSTYATEGYVFNGYLTDDNPN</sequence>
<dbReference type="Proteomes" id="UP000183257">
    <property type="component" value="Unassembled WGS sequence"/>
</dbReference>
<dbReference type="OrthoDB" id="5984340at2"/>
<dbReference type="EMBL" id="FPIY01000002">
    <property type="protein sequence ID" value="SFW49874.1"/>
    <property type="molecule type" value="Genomic_DNA"/>
</dbReference>
<protein>
    <submittedName>
        <fullName evidence="2">SH3 domain-containing protein</fullName>
    </submittedName>
</protein>
<dbReference type="PROSITE" id="PS51257">
    <property type="entry name" value="PROKAR_LIPOPROTEIN"/>
    <property type="match status" value="1"/>
</dbReference>
<dbReference type="STRING" id="76595.SAMN05660313_02128"/>
<accession>A0A1K1PQ86</accession>
<evidence type="ECO:0000313" key="2">
    <source>
        <dbReference type="EMBL" id="SFW49874.1"/>
    </source>
</evidence>
<name>A0A1K1PQ86_9FLAO</name>
<dbReference type="PROSITE" id="PS51781">
    <property type="entry name" value="SH3B"/>
    <property type="match status" value="1"/>
</dbReference>
<dbReference type="Gene3D" id="2.30.30.40">
    <property type="entry name" value="SH3 Domains"/>
    <property type="match status" value="1"/>
</dbReference>
<keyword evidence="3" id="KW-1185">Reference proteome</keyword>
<proteinExistence type="predicted"/>
<evidence type="ECO:0000259" key="1">
    <source>
        <dbReference type="PROSITE" id="PS51781"/>
    </source>
</evidence>
<dbReference type="RefSeq" id="WP_072303736.1">
    <property type="nucleotide sequence ID" value="NZ_FPIY01000002.1"/>
</dbReference>
<reference evidence="3" key="1">
    <citation type="submission" date="2016-11" db="EMBL/GenBank/DDBJ databases">
        <authorList>
            <person name="Varghese N."/>
            <person name="Submissions S."/>
        </authorList>
    </citation>
    <scope>NUCLEOTIDE SEQUENCE [LARGE SCALE GENOMIC DNA]</scope>
    <source>
        <strain evidence="3">DSM 24786</strain>
    </source>
</reference>
<dbReference type="InterPro" id="IPR003646">
    <property type="entry name" value="SH3-like_bac-type"/>
</dbReference>
<gene>
    <name evidence="2" type="ORF">SAMN05660313_02128</name>
</gene>
<organism evidence="2 3">
    <name type="scientific">Cellulophaga fucicola</name>
    <dbReference type="NCBI Taxonomy" id="76595"/>
    <lineage>
        <taxon>Bacteria</taxon>
        <taxon>Pseudomonadati</taxon>
        <taxon>Bacteroidota</taxon>
        <taxon>Flavobacteriia</taxon>
        <taxon>Flavobacteriales</taxon>
        <taxon>Flavobacteriaceae</taxon>
        <taxon>Cellulophaga</taxon>
    </lineage>
</organism>
<dbReference type="Pfam" id="PF08239">
    <property type="entry name" value="SH3_3"/>
    <property type="match status" value="1"/>
</dbReference>